<name>A0ABV5AAW2_9BACL</name>
<organism evidence="2 3">
    <name type="scientific">Alicyclobacillus fastidiosus</name>
    <dbReference type="NCBI Taxonomy" id="392011"/>
    <lineage>
        <taxon>Bacteria</taxon>
        <taxon>Bacillati</taxon>
        <taxon>Bacillota</taxon>
        <taxon>Bacilli</taxon>
        <taxon>Bacillales</taxon>
        <taxon>Alicyclobacillaceae</taxon>
        <taxon>Alicyclobacillus</taxon>
    </lineage>
</organism>
<dbReference type="RefSeq" id="WP_275476726.1">
    <property type="nucleotide sequence ID" value="NZ_CP162940.1"/>
</dbReference>
<keyword evidence="3" id="KW-1185">Reference proteome</keyword>
<feature type="region of interest" description="Disordered" evidence="1">
    <location>
        <begin position="1"/>
        <end position="47"/>
    </location>
</feature>
<evidence type="ECO:0000313" key="3">
    <source>
        <dbReference type="Proteomes" id="UP001579974"/>
    </source>
</evidence>
<evidence type="ECO:0000313" key="2">
    <source>
        <dbReference type="EMBL" id="MFB5189385.1"/>
    </source>
</evidence>
<sequence length="47" mass="5205">MGDSKTFNYPKTHRRSTSSQSGNSSFVEKPKKAWNQPATFEKGGNGQ</sequence>
<comment type="caution">
    <text evidence="2">The sequence shown here is derived from an EMBL/GenBank/DDBJ whole genome shotgun (WGS) entry which is preliminary data.</text>
</comment>
<proteinExistence type="predicted"/>
<gene>
    <name evidence="2" type="ORF">KKP3000_002392</name>
</gene>
<protein>
    <submittedName>
        <fullName evidence="2">Uncharacterized protein</fullName>
    </submittedName>
</protein>
<reference evidence="2 3" key="1">
    <citation type="journal article" date="2024" name="Int. J. Mol. Sci.">
        <title>Exploration of Alicyclobacillus spp. Genome in Search of Antibiotic Resistance.</title>
        <authorList>
            <person name="Bucka-Kolendo J."/>
            <person name="Kiousi D.E."/>
            <person name="Dekowska A."/>
            <person name="Mikolajczuk-Szczyrba A."/>
            <person name="Karadedos D.M."/>
            <person name="Michael P."/>
            <person name="Galanis A."/>
            <person name="Sokolowska B."/>
        </authorList>
    </citation>
    <scope>NUCLEOTIDE SEQUENCE [LARGE SCALE GENOMIC DNA]</scope>
    <source>
        <strain evidence="2 3">KKP 3000</strain>
    </source>
</reference>
<dbReference type="Proteomes" id="UP001579974">
    <property type="component" value="Unassembled WGS sequence"/>
</dbReference>
<accession>A0ABV5AAW2</accession>
<evidence type="ECO:0000256" key="1">
    <source>
        <dbReference type="SAM" id="MobiDB-lite"/>
    </source>
</evidence>
<dbReference type="EMBL" id="JBDXSU010000002">
    <property type="protein sequence ID" value="MFB5189385.1"/>
    <property type="molecule type" value="Genomic_DNA"/>
</dbReference>